<comment type="caution">
    <text evidence="4">The sequence shown here is derived from an EMBL/GenBank/DDBJ whole genome shotgun (WGS) entry which is preliminary data.</text>
</comment>
<gene>
    <name evidence="4" type="ORF">NLI96_g12834</name>
</gene>
<evidence type="ECO:0000256" key="2">
    <source>
        <dbReference type="SAM" id="MobiDB-lite"/>
    </source>
</evidence>
<evidence type="ECO:0000313" key="5">
    <source>
        <dbReference type="Proteomes" id="UP001212997"/>
    </source>
</evidence>
<keyword evidence="1" id="KW-0238">DNA-binding</keyword>
<accession>A0AAD5YC11</accession>
<evidence type="ECO:0000259" key="3">
    <source>
        <dbReference type="PROSITE" id="PS51253"/>
    </source>
</evidence>
<dbReference type="EMBL" id="JANAWD010001262">
    <property type="protein sequence ID" value="KAJ3473769.1"/>
    <property type="molecule type" value="Genomic_DNA"/>
</dbReference>
<feature type="region of interest" description="Disordered" evidence="2">
    <location>
        <begin position="1"/>
        <end position="36"/>
    </location>
</feature>
<dbReference type="AlphaFoldDB" id="A0AAD5YC11"/>
<sequence length="303" mass="34558">MPPSQDKKRAVWAHRPGPYPKRGPQKSTKGAPKKAGRTRENLMLQNWLEVFDFIDKHPDMSQSEVVVHFVTRLKSPMIFTQAMLSRRIKARSELEARVKTTPTALSGKRERIVTRPDVEAAIVEWFQGMERRGETVSSAALVMKRKSLEESFEVPAEERLRGIGWIQSFRKAYKFNTKTRRHVPEADEDEILSGCDELDSEVSEEEGMQVDDNAIVEAVMQEMIEEELGSDEEEQPEPESEKNGQVNWADLPHLCTQLEAACIGHLEKTFCAQLLDNLRQFRGLIRSEMQNSESNEMALGSMV</sequence>
<dbReference type="Proteomes" id="UP001212997">
    <property type="component" value="Unassembled WGS sequence"/>
</dbReference>
<evidence type="ECO:0000313" key="4">
    <source>
        <dbReference type="EMBL" id="KAJ3473769.1"/>
    </source>
</evidence>
<keyword evidence="5" id="KW-1185">Reference proteome</keyword>
<dbReference type="InterPro" id="IPR006600">
    <property type="entry name" value="HTH_CenpB_DNA-bd_dom"/>
</dbReference>
<organism evidence="4 5">
    <name type="scientific">Meripilus lineatus</name>
    <dbReference type="NCBI Taxonomy" id="2056292"/>
    <lineage>
        <taxon>Eukaryota</taxon>
        <taxon>Fungi</taxon>
        <taxon>Dikarya</taxon>
        <taxon>Basidiomycota</taxon>
        <taxon>Agaricomycotina</taxon>
        <taxon>Agaricomycetes</taxon>
        <taxon>Polyporales</taxon>
        <taxon>Meripilaceae</taxon>
        <taxon>Meripilus</taxon>
    </lineage>
</organism>
<name>A0AAD5YC11_9APHY</name>
<dbReference type="GO" id="GO:0003677">
    <property type="term" value="F:DNA binding"/>
    <property type="evidence" value="ECO:0007669"/>
    <property type="project" value="UniProtKB-KW"/>
</dbReference>
<protein>
    <recommendedName>
        <fullName evidence="3">HTH CENPB-type domain-containing protein</fullName>
    </recommendedName>
</protein>
<dbReference type="PROSITE" id="PS51253">
    <property type="entry name" value="HTH_CENPB"/>
    <property type="match status" value="1"/>
</dbReference>
<evidence type="ECO:0000256" key="1">
    <source>
        <dbReference type="ARBA" id="ARBA00023125"/>
    </source>
</evidence>
<feature type="domain" description="HTH CENPB-type" evidence="3">
    <location>
        <begin position="106"/>
        <end position="179"/>
    </location>
</feature>
<reference evidence="4" key="1">
    <citation type="submission" date="2022-07" db="EMBL/GenBank/DDBJ databases">
        <title>Genome Sequence of Physisporinus lineatus.</title>
        <authorList>
            <person name="Buettner E."/>
        </authorList>
    </citation>
    <scope>NUCLEOTIDE SEQUENCE</scope>
    <source>
        <strain evidence="4">VT162</strain>
    </source>
</reference>
<proteinExistence type="predicted"/>